<dbReference type="WBParaSite" id="nRc.2.0.1.t29239-RA">
    <property type="protein sequence ID" value="nRc.2.0.1.t29239-RA"/>
    <property type="gene ID" value="nRc.2.0.1.g29239"/>
</dbReference>
<name>A0A915JT47_ROMCU</name>
<reference evidence="2" key="1">
    <citation type="submission" date="2022-11" db="UniProtKB">
        <authorList>
            <consortium name="WormBaseParasite"/>
        </authorList>
    </citation>
    <scope>IDENTIFICATION</scope>
</reference>
<evidence type="ECO:0000313" key="1">
    <source>
        <dbReference type="Proteomes" id="UP000887565"/>
    </source>
</evidence>
<dbReference type="AlphaFoldDB" id="A0A915JT47"/>
<sequence length="94" mass="10862">MEADMELFLRSSHLIFKLQNPNITKEVYTMFTNKDISQTAPNTGICPDWQKYYSDVKAALDTGRNDDNDDAEVSMDFIEIICLSQHQEKLIPFL</sequence>
<protein>
    <submittedName>
        <fullName evidence="2">Uncharacterized protein</fullName>
    </submittedName>
</protein>
<dbReference type="Proteomes" id="UP000887565">
    <property type="component" value="Unplaced"/>
</dbReference>
<organism evidence="1 2">
    <name type="scientific">Romanomermis culicivorax</name>
    <name type="common">Nematode worm</name>
    <dbReference type="NCBI Taxonomy" id="13658"/>
    <lineage>
        <taxon>Eukaryota</taxon>
        <taxon>Metazoa</taxon>
        <taxon>Ecdysozoa</taxon>
        <taxon>Nematoda</taxon>
        <taxon>Enoplea</taxon>
        <taxon>Dorylaimia</taxon>
        <taxon>Mermithida</taxon>
        <taxon>Mermithoidea</taxon>
        <taxon>Mermithidae</taxon>
        <taxon>Romanomermis</taxon>
    </lineage>
</organism>
<accession>A0A915JT47</accession>
<evidence type="ECO:0000313" key="2">
    <source>
        <dbReference type="WBParaSite" id="nRc.2.0.1.t29239-RA"/>
    </source>
</evidence>
<proteinExistence type="predicted"/>
<keyword evidence="1" id="KW-1185">Reference proteome</keyword>